<dbReference type="Pfam" id="PF05638">
    <property type="entry name" value="T6SS_HCP"/>
    <property type="match status" value="1"/>
</dbReference>
<accession>A0A0F7HFH4</accession>
<dbReference type="Gene3D" id="2.30.110.20">
    <property type="entry name" value="Hcp1-like"/>
    <property type="match status" value="1"/>
</dbReference>
<dbReference type="PANTHER" id="PTHR34319:SF7">
    <property type="entry name" value="HNH ENDONUCLEASE DOMAIN-CONTAINING PROTEIN"/>
    <property type="match status" value="1"/>
</dbReference>
<dbReference type="RefSeq" id="WP_046808260.1">
    <property type="nucleotide sequence ID" value="NZ_CAMISI010000002.1"/>
</dbReference>
<reference evidence="1 2" key="1">
    <citation type="submission" date="2018-12" db="EMBL/GenBank/DDBJ databases">
        <authorList>
            <consortium name="Pathogen Informatics"/>
        </authorList>
    </citation>
    <scope>NUCLEOTIDE SEQUENCE [LARGE SCALE GENOMIC DNA]</scope>
    <source>
        <strain evidence="1 2">NCTC13193</strain>
    </source>
</reference>
<proteinExistence type="predicted"/>
<dbReference type="EMBL" id="LR134492">
    <property type="protein sequence ID" value="VEI70489.1"/>
    <property type="molecule type" value="Genomic_DNA"/>
</dbReference>
<dbReference type="NCBIfam" id="TIGR03344">
    <property type="entry name" value="VI_effect_Hcp1"/>
    <property type="match status" value="1"/>
</dbReference>
<dbReference type="InterPro" id="IPR036624">
    <property type="entry name" value="Hcp1-lik_sf"/>
</dbReference>
<dbReference type="PANTHER" id="PTHR34319">
    <property type="entry name" value="MAJOR EXPORTED PROTEIN"/>
    <property type="match status" value="1"/>
</dbReference>
<dbReference type="Proteomes" id="UP000270487">
    <property type="component" value="Chromosome"/>
</dbReference>
<dbReference type="SUPFAM" id="SSF141452">
    <property type="entry name" value="Hcp1-like"/>
    <property type="match status" value="1"/>
</dbReference>
<dbReference type="STRING" id="47917.AV650_16995"/>
<gene>
    <name evidence="1" type="primary">hcpA_2</name>
    <name evidence="1" type="ORF">NCTC13193_03015</name>
</gene>
<evidence type="ECO:0000313" key="1">
    <source>
        <dbReference type="EMBL" id="VEI70489.1"/>
    </source>
</evidence>
<dbReference type="InterPro" id="IPR052947">
    <property type="entry name" value="T6SS_Hcp1_domain"/>
</dbReference>
<dbReference type="OrthoDB" id="6504831at2"/>
<dbReference type="AlphaFoldDB" id="A0A0F7HFH4"/>
<dbReference type="KEGG" id="sfw:WN53_21245"/>
<dbReference type="InterPro" id="IPR008514">
    <property type="entry name" value="T6SS_Hcp"/>
</dbReference>
<dbReference type="GeneID" id="30322709"/>
<name>A0A0F7HFH4_SERFO</name>
<dbReference type="KEGG" id="sfg:AV650_16995"/>
<evidence type="ECO:0000313" key="2">
    <source>
        <dbReference type="Proteomes" id="UP000270487"/>
    </source>
</evidence>
<protein>
    <submittedName>
        <fullName evidence="1">Secreted protein hcp</fullName>
    </submittedName>
</protein>
<organism evidence="1 2">
    <name type="scientific">Serratia fonticola</name>
    <dbReference type="NCBI Taxonomy" id="47917"/>
    <lineage>
        <taxon>Bacteria</taxon>
        <taxon>Pseudomonadati</taxon>
        <taxon>Pseudomonadota</taxon>
        <taxon>Gammaproteobacteria</taxon>
        <taxon>Enterobacterales</taxon>
        <taxon>Yersiniaceae</taxon>
        <taxon>Serratia</taxon>
    </lineage>
</organism>
<sequence length="159" mass="17830">MSNLIYASINGKRQGLISAGCSSLDSIGNRCQAGHENQVQVLGLNHSISREQNVSHHPVHFIKPIDKSSPLLGVAITENEPIDIIFYFYRVNPAGQLELYYEVKLTEATLVDITCIYPHSIDEGDKMPFEKVQVKYKSISWSHKSAGTSGYSIWDDRVY</sequence>